<proteinExistence type="inferred from homology"/>
<dbReference type="InterPro" id="IPR005516">
    <property type="entry name" value="Remorin_C"/>
</dbReference>
<keyword evidence="5" id="KW-1185">Reference proteome</keyword>
<dbReference type="AlphaFoldDB" id="A0AAW1GWH3"/>
<dbReference type="Proteomes" id="UP001443914">
    <property type="component" value="Unassembled WGS sequence"/>
</dbReference>
<feature type="region of interest" description="Disordered" evidence="2">
    <location>
        <begin position="120"/>
        <end position="154"/>
    </location>
</feature>
<comment type="similarity">
    <text evidence="1">Belongs to the remorin family.</text>
</comment>
<evidence type="ECO:0000259" key="3">
    <source>
        <dbReference type="Pfam" id="PF03763"/>
    </source>
</evidence>
<evidence type="ECO:0000256" key="1">
    <source>
        <dbReference type="ARBA" id="ARBA00005711"/>
    </source>
</evidence>
<feature type="domain" description="Remorin C-terminal" evidence="3">
    <location>
        <begin position="168"/>
        <end position="270"/>
    </location>
</feature>
<comment type="caution">
    <text evidence="4">The sequence shown here is derived from an EMBL/GenBank/DDBJ whole genome shotgun (WGS) entry which is preliminary data.</text>
</comment>
<organism evidence="4 5">
    <name type="scientific">Saponaria officinalis</name>
    <name type="common">Common soapwort</name>
    <name type="synonym">Lychnis saponaria</name>
    <dbReference type="NCBI Taxonomy" id="3572"/>
    <lineage>
        <taxon>Eukaryota</taxon>
        <taxon>Viridiplantae</taxon>
        <taxon>Streptophyta</taxon>
        <taxon>Embryophyta</taxon>
        <taxon>Tracheophyta</taxon>
        <taxon>Spermatophyta</taxon>
        <taxon>Magnoliopsida</taxon>
        <taxon>eudicotyledons</taxon>
        <taxon>Gunneridae</taxon>
        <taxon>Pentapetalae</taxon>
        <taxon>Caryophyllales</taxon>
        <taxon>Caryophyllaceae</taxon>
        <taxon>Caryophylleae</taxon>
        <taxon>Saponaria</taxon>
    </lineage>
</organism>
<name>A0AAW1GWH3_SAPOF</name>
<sequence length="276" mass="31993">MMQSSIFCVSFICLRRFSNCVERKLVTIWIIRSSRSICVDVEYTRLGDITKSQSFRDEGESYNAKESEYAASIAAAAYAIYSLEETRAEFERRMVESFREDPSSKRTSFRDQETPLEIPDFRGLSRRSSSRVGNNDVGGGPISRSSTKPIEIISGPRPSVSVTIMGNNQADVWERARLAKINKWYEKMNGKIIEWENDKKKSAHLDMEKRKAEIERLKRINLSHYQNKINRIEDITKGAKKQLEEKKKSEEIYAKQKARKIRTTGRVPVKCFCFEY</sequence>
<dbReference type="Pfam" id="PF03763">
    <property type="entry name" value="Remorin_C"/>
    <property type="match status" value="1"/>
</dbReference>
<evidence type="ECO:0000313" key="5">
    <source>
        <dbReference type="Proteomes" id="UP001443914"/>
    </source>
</evidence>
<dbReference type="PANTHER" id="PTHR31471:SF5">
    <property type="entry name" value="GB|AAD39278.1"/>
    <property type="match status" value="1"/>
</dbReference>
<dbReference type="PANTHER" id="PTHR31471">
    <property type="entry name" value="OS02G0116800 PROTEIN"/>
    <property type="match status" value="1"/>
</dbReference>
<evidence type="ECO:0000313" key="4">
    <source>
        <dbReference type="EMBL" id="KAK9669193.1"/>
    </source>
</evidence>
<reference evidence="4" key="1">
    <citation type="submission" date="2024-03" db="EMBL/GenBank/DDBJ databases">
        <title>WGS assembly of Saponaria officinalis var. Norfolk2.</title>
        <authorList>
            <person name="Jenkins J."/>
            <person name="Shu S."/>
            <person name="Grimwood J."/>
            <person name="Barry K."/>
            <person name="Goodstein D."/>
            <person name="Schmutz J."/>
            <person name="Leebens-Mack J."/>
            <person name="Osbourn A."/>
        </authorList>
    </citation>
    <scope>NUCLEOTIDE SEQUENCE [LARGE SCALE GENOMIC DNA]</scope>
    <source>
        <strain evidence="4">JIC</strain>
    </source>
</reference>
<accession>A0AAW1GWH3</accession>
<gene>
    <name evidence="4" type="ORF">RND81_13G115100</name>
</gene>
<evidence type="ECO:0000256" key="2">
    <source>
        <dbReference type="SAM" id="MobiDB-lite"/>
    </source>
</evidence>
<dbReference type="EMBL" id="JBDFQZ010000013">
    <property type="protein sequence ID" value="KAK9669193.1"/>
    <property type="molecule type" value="Genomic_DNA"/>
</dbReference>
<protein>
    <recommendedName>
        <fullName evidence="3">Remorin C-terminal domain-containing protein</fullName>
    </recommendedName>
</protein>